<accession>A0ABY4C7K9</accession>
<dbReference type="InterPro" id="IPR010390">
    <property type="entry name" value="ABC-2_transporter-like"/>
</dbReference>
<evidence type="ECO:0000313" key="3">
    <source>
        <dbReference type="Proteomes" id="UP000830116"/>
    </source>
</evidence>
<feature type="transmembrane region" description="Helical" evidence="1">
    <location>
        <begin position="119"/>
        <end position="141"/>
    </location>
</feature>
<feature type="transmembrane region" description="Helical" evidence="1">
    <location>
        <begin position="209"/>
        <end position="229"/>
    </location>
</feature>
<organism evidence="2 3">
    <name type="scientific">Bdellovibrio reynosensis</name>
    <dbReference type="NCBI Taxonomy" id="2835041"/>
    <lineage>
        <taxon>Bacteria</taxon>
        <taxon>Pseudomonadati</taxon>
        <taxon>Bdellovibrionota</taxon>
        <taxon>Bdellovibrionia</taxon>
        <taxon>Bdellovibrionales</taxon>
        <taxon>Pseudobdellovibrionaceae</taxon>
        <taxon>Bdellovibrio</taxon>
    </lineage>
</organism>
<reference evidence="2" key="1">
    <citation type="submission" date="2022-03" db="EMBL/GenBank/DDBJ databases">
        <title>Genome Identification and Characterization of new species Bdellovibrio reynosense LBG001 sp. nov. from a Mexico soil sample.</title>
        <authorList>
            <person name="Camilli A."/>
            <person name="Ajao Y."/>
            <person name="Guo X."/>
        </authorList>
    </citation>
    <scope>NUCLEOTIDE SEQUENCE</scope>
    <source>
        <strain evidence="2">LBG001</strain>
    </source>
</reference>
<dbReference type="PANTHER" id="PTHR36832">
    <property type="entry name" value="SLR1174 PROTEIN-RELATED"/>
    <property type="match status" value="1"/>
</dbReference>
<protein>
    <submittedName>
        <fullName evidence="2">ABC-2 family transporter protein</fullName>
    </submittedName>
</protein>
<dbReference type="PANTHER" id="PTHR36832:SF1">
    <property type="entry name" value="SLR1174 PROTEIN"/>
    <property type="match status" value="1"/>
</dbReference>
<dbReference type="Proteomes" id="UP000830116">
    <property type="component" value="Chromosome"/>
</dbReference>
<name>A0ABY4C7K9_9BACT</name>
<dbReference type="Pfam" id="PF06182">
    <property type="entry name" value="ABC2_membrane_6"/>
    <property type="match status" value="1"/>
</dbReference>
<evidence type="ECO:0000313" key="2">
    <source>
        <dbReference type="EMBL" id="UOF00699.1"/>
    </source>
</evidence>
<feature type="transmembrane region" description="Helical" evidence="1">
    <location>
        <begin position="241"/>
        <end position="260"/>
    </location>
</feature>
<sequence length="272" mass="30800">MKTSFVAFWRRNLAFANLAIVSNLEYRLNYFVDAILQPMLTTGIEMLLWFAIFAGAATAEIAGFGREYYLSYALWGAFFARICTSWMYEYRMIQEIDSGTINSLLTRPMSFYEYYFSQLMGYKFITTIVSMTIPVLAVMFFDLPTHFERLPLAFALEFYYLILVHSLSFLVATLAFHFNKAHALTGAKNLALWLFTGELFPLDLMPEPFKSIVLALPFSSGVYVPVGYITGRLEVGSVMQAFASVTAGIVVINLLGLWMWRRGVNTYAGTGA</sequence>
<feature type="transmembrane region" description="Helical" evidence="1">
    <location>
        <begin position="153"/>
        <end position="178"/>
    </location>
</feature>
<feature type="transmembrane region" description="Helical" evidence="1">
    <location>
        <begin position="35"/>
        <end position="57"/>
    </location>
</feature>
<proteinExistence type="predicted"/>
<dbReference type="RefSeq" id="WP_243536873.1">
    <property type="nucleotide sequence ID" value="NZ_CP093442.1"/>
</dbReference>
<gene>
    <name evidence="2" type="ORF">MNR06_13435</name>
</gene>
<keyword evidence="1" id="KW-1133">Transmembrane helix</keyword>
<keyword evidence="1" id="KW-0472">Membrane</keyword>
<keyword evidence="3" id="KW-1185">Reference proteome</keyword>
<keyword evidence="1" id="KW-0812">Transmembrane</keyword>
<evidence type="ECO:0000256" key="1">
    <source>
        <dbReference type="SAM" id="Phobius"/>
    </source>
</evidence>
<dbReference type="EMBL" id="CP093442">
    <property type="protein sequence ID" value="UOF00699.1"/>
    <property type="molecule type" value="Genomic_DNA"/>
</dbReference>